<keyword evidence="14" id="KW-1185">Reference proteome</keyword>
<dbReference type="SMART" id="SM00355">
    <property type="entry name" value="ZnF_C2H2"/>
    <property type="match status" value="5"/>
</dbReference>
<feature type="domain" description="C2H2-type" evidence="12">
    <location>
        <begin position="158"/>
        <end position="185"/>
    </location>
</feature>
<feature type="region of interest" description="Disordered" evidence="11">
    <location>
        <begin position="270"/>
        <end position="315"/>
    </location>
</feature>
<dbReference type="FunFam" id="3.30.160.60:FF:000035">
    <property type="entry name" value="Zinc finger protein ZIC 1"/>
    <property type="match status" value="1"/>
</dbReference>
<dbReference type="PROSITE" id="PS00028">
    <property type="entry name" value="ZINC_FINGER_C2H2_1"/>
    <property type="match status" value="3"/>
</dbReference>
<dbReference type="InterPro" id="IPR041643">
    <property type="entry name" value="Znf_ZIC"/>
</dbReference>
<dbReference type="InterPro" id="IPR043359">
    <property type="entry name" value="GLI-like"/>
</dbReference>
<evidence type="ECO:0000256" key="10">
    <source>
        <dbReference type="PROSITE-ProRule" id="PRU00042"/>
    </source>
</evidence>
<dbReference type="Gene3D" id="3.30.160.60">
    <property type="entry name" value="Classic Zinc Finger"/>
    <property type="match status" value="4"/>
</dbReference>
<evidence type="ECO:0000256" key="7">
    <source>
        <dbReference type="ARBA" id="ARBA00022833"/>
    </source>
</evidence>
<gene>
    <name evidence="13" type="ORF">BpHYR1_029099</name>
</gene>
<feature type="region of interest" description="Disordered" evidence="11">
    <location>
        <begin position="425"/>
        <end position="467"/>
    </location>
</feature>
<evidence type="ECO:0000256" key="5">
    <source>
        <dbReference type="ARBA" id="ARBA00022737"/>
    </source>
</evidence>
<keyword evidence="8" id="KW-0238">DNA-binding</keyword>
<evidence type="ECO:0000256" key="8">
    <source>
        <dbReference type="ARBA" id="ARBA00023125"/>
    </source>
</evidence>
<feature type="compositionally biased region" description="Low complexity" evidence="11">
    <location>
        <begin position="440"/>
        <end position="467"/>
    </location>
</feature>
<dbReference type="FunFam" id="3.30.160.60:FF:000125">
    <property type="entry name" value="Putative zinc finger protein 143"/>
    <property type="match status" value="1"/>
</dbReference>
<feature type="domain" description="C2H2-type" evidence="12">
    <location>
        <begin position="186"/>
        <end position="215"/>
    </location>
</feature>
<evidence type="ECO:0000256" key="2">
    <source>
        <dbReference type="ARBA" id="ARBA00010831"/>
    </source>
</evidence>
<dbReference type="SUPFAM" id="SSF57667">
    <property type="entry name" value="beta-beta-alpha zinc fingers"/>
    <property type="match status" value="2"/>
</dbReference>
<dbReference type="FunFam" id="3.30.160.60:FF:001330">
    <property type="entry name" value="Zinc finger protein ZIC 4"/>
    <property type="match status" value="1"/>
</dbReference>
<evidence type="ECO:0000256" key="1">
    <source>
        <dbReference type="ARBA" id="ARBA00004123"/>
    </source>
</evidence>
<protein>
    <submittedName>
        <fullName evidence="13">Zinc finger ZIC 1</fullName>
    </submittedName>
</protein>
<dbReference type="AlphaFoldDB" id="A0A3M7PBW3"/>
<comment type="subcellular location">
    <subcellularLocation>
        <location evidence="1">Nucleus</location>
    </subcellularLocation>
</comment>
<dbReference type="FunFam" id="3.30.160.60:FF:000041">
    <property type="entry name" value="Zinc finger protein ZIC 1"/>
    <property type="match status" value="1"/>
</dbReference>
<evidence type="ECO:0000256" key="9">
    <source>
        <dbReference type="ARBA" id="ARBA00023242"/>
    </source>
</evidence>
<dbReference type="PANTHER" id="PTHR45718">
    <property type="entry name" value="TRANSCRIPTIONAL ACTIVATOR CUBITUS INTERRUPTUS"/>
    <property type="match status" value="1"/>
</dbReference>
<keyword evidence="5" id="KW-0677">Repeat</keyword>
<name>A0A3M7PBW3_BRAPC</name>
<dbReference type="GO" id="GO:0000981">
    <property type="term" value="F:DNA-binding transcription factor activity, RNA polymerase II-specific"/>
    <property type="evidence" value="ECO:0007669"/>
    <property type="project" value="TreeGrafter"/>
</dbReference>
<dbReference type="Pfam" id="PF23561">
    <property type="entry name" value="zf-C2H2_15"/>
    <property type="match status" value="1"/>
</dbReference>
<dbReference type="InterPro" id="IPR056436">
    <property type="entry name" value="Znf-C2H2_ZIC1-5/GLI1-3-like"/>
</dbReference>
<dbReference type="PROSITE" id="PS50157">
    <property type="entry name" value="ZINC_FINGER_C2H2_2"/>
    <property type="match status" value="4"/>
</dbReference>
<keyword evidence="4" id="KW-0479">Metal-binding</keyword>
<evidence type="ECO:0000313" key="13">
    <source>
        <dbReference type="EMBL" id="RMZ96605.1"/>
    </source>
</evidence>
<feature type="domain" description="C2H2-type" evidence="12">
    <location>
        <begin position="216"/>
        <end position="245"/>
    </location>
</feature>
<dbReference type="EMBL" id="REGN01012025">
    <property type="protein sequence ID" value="RMZ96605.1"/>
    <property type="molecule type" value="Genomic_DNA"/>
</dbReference>
<keyword evidence="3" id="KW-0217">Developmental protein</keyword>
<comment type="similarity">
    <text evidence="2">Belongs to the GLI C2H2-type zinc-finger protein family.</text>
</comment>
<accession>A0A3M7PBW3</accession>
<feature type="compositionally biased region" description="Polar residues" evidence="11">
    <location>
        <begin position="425"/>
        <end position="439"/>
    </location>
</feature>
<keyword evidence="9" id="KW-0539">Nucleus</keyword>
<feature type="compositionally biased region" description="Polar residues" evidence="11">
    <location>
        <begin position="286"/>
        <end position="298"/>
    </location>
</feature>
<dbReference type="Proteomes" id="UP000276133">
    <property type="component" value="Unassembled WGS sequence"/>
</dbReference>
<proteinExistence type="inferred from homology"/>
<dbReference type="GO" id="GO:0005634">
    <property type="term" value="C:nucleus"/>
    <property type="evidence" value="ECO:0007669"/>
    <property type="project" value="UniProtKB-SubCell"/>
</dbReference>
<evidence type="ECO:0000256" key="11">
    <source>
        <dbReference type="SAM" id="MobiDB-lite"/>
    </source>
</evidence>
<dbReference type="GO" id="GO:0008270">
    <property type="term" value="F:zinc ion binding"/>
    <property type="evidence" value="ECO:0007669"/>
    <property type="project" value="UniProtKB-KW"/>
</dbReference>
<organism evidence="13 14">
    <name type="scientific">Brachionus plicatilis</name>
    <name type="common">Marine rotifer</name>
    <name type="synonym">Brachionus muelleri</name>
    <dbReference type="NCBI Taxonomy" id="10195"/>
    <lineage>
        <taxon>Eukaryota</taxon>
        <taxon>Metazoa</taxon>
        <taxon>Spiralia</taxon>
        <taxon>Gnathifera</taxon>
        <taxon>Rotifera</taxon>
        <taxon>Eurotatoria</taxon>
        <taxon>Monogononta</taxon>
        <taxon>Pseudotrocha</taxon>
        <taxon>Ploima</taxon>
        <taxon>Brachionidae</taxon>
        <taxon>Brachionus</taxon>
    </lineage>
</organism>
<reference evidence="13 14" key="1">
    <citation type="journal article" date="2018" name="Sci. Rep.">
        <title>Genomic signatures of local adaptation to the degree of environmental predictability in rotifers.</title>
        <authorList>
            <person name="Franch-Gras L."/>
            <person name="Hahn C."/>
            <person name="Garcia-Roger E.M."/>
            <person name="Carmona M.J."/>
            <person name="Serra M."/>
            <person name="Gomez A."/>
        </authorList>
    </citation>
    <scope>NUCLEOTIDE SEQUENCE [LARGE SCALE GENOMIC DNA]</scope>
    <source>
        <strain evidence="13">HYR1</strain>
    </source>
</reference>
<dbReference type="OrthoDB" id="3214149at2759"/>
<feature type="compositionally biased region" description="Low complexity" evidence="11">
    <location>
        <begin position="274"/>
        <end position="284"/>
    </location>
</feature>
<evidence type="ECO:0000256" key="6">
    <source>
        <dbReference type="ARBA" id="ARBA00022771"/>
    </source>
</evidence>
<keyword evidence="6 10" id="KW-0863">Zinc-finger</keyword>
<feature type="domain" description="C2H2-type" evidence="12">
    <location>
        <begin position="246"/>
        <end position="275"/>
    </location>
</feature>
<dbReference type="PANTHER" id="PTHR45718:SF4">
    <property type="entry name" value="TRANSCRIPTIONAL ACTIVATOR CUBITUS INTERRUPTUS"/>
    <property type="match status" value="1"/>
</dbReference>
<evidence type="ECO:0000259" key="12">
    <source>
        <dbReference type="PROSITE" id="PS50157"/>
    </source>
</evidence>
<feature type="compositionally biased region" description="Low complexity" evidence="11">
    <location>
        <begin position="299"/>
        <end position="313"/>
    </location>
</feature>
<dbReference type="STRING" id="10195.A0A3M7PBW3"/>
<dbReference type="Pfam" id="PF00096">
    <property type="entry name" value="zf-C2H2"/>
    <property type="match status" value="3"/>
</dbReference>
<evidence type="ECO:0000256" key="3">
    <source>
        <dbReference type="ARBA" id="ARBA00022473"/>
    </source>
</evidence>
<keyword evidence="7" id="KW-0862">Zinc</keyword>
<dbReference type="InterPro" id="IPR013087">
    <property type="entry name" value="Znf_C2H2_type"/>
</dbReference>
<dbReference type="Pfam" id="PF18366">
    <property type="entry name" value="zf_ZIC"/>
    <property type="match status" value="1"/>
</dbReference>
<evidence type="ECO:0000313" key="14">
    <source>
        <dbReference type="Proteomes" id="UP000276133"/>
    </source>
</evidence>
<dbReference type="InterPro" id="IPR036236">
    <property type="entry name" value="Znf_C2H2_sf"/>
</dbReference>
<evidence type="ECO:0000256" key="4">
    <source>
        <dbReference type="ARBA" id="ARBA00022723"/>
    </source>
</evidence>
<comment type="caution">
    <text evidence="13">The sequence shown here is derived from an EMBL/GenBank/DDBJ whole genome shotgun (WGS) entry which is preliminary data.</text>
</comment>
<dbReference type="GO" id="GO:0000978">
    <property type="term" value="F:RNA polymerase II cis-regulatory region sequence-specific DNA binding"/>
    <property type="evidence" value="ECO:0007669"/>
    <property type="project" value="TreeGrafter"/>
</dbReference>
<sequence length="467" mass="52969">MLASNSDPAQAAAAALYMEMINNRNNIKSEPSGANQYALNSSSSSSSSIGFESPNTNLPFLPNYQSDYYNQQYYNQYDYYRAQAPTEYAPPAPTTPPLYFKANKQASPVKQEFQCRWIDQETKCRCDRLFHTMHDIVTHLTVDHVGGPDCATHTCFWEDCSRELKSFKAKYKLVNHIRVHTGEKPFPCPFIGCGKVFARSENLKIHKRTHTGEKPFKCDFEGCDRRFANSSDRKKHMHVHTSDKPYFCKYKGCDKSYTHPSSLRKHIRMHEMQEQQQQQQQHQQQKADISTPSKQVTESNSTASSSANTSRNSFTESPTNLSFFSQYQYNHYNQYNFNSSSSSYNPYQAQQQSSSSPASTAPFLYPQSLLYNSASAEPLTPLKLANSSMSSNGAYLTNNMNAGLNDWYLSNYHYGASVHASSHNGGILTPPSTGNSPLTQQNSQYYSSENQQQQQQQQHAQQNFNCV</sequence>